<dbReference type="GO" id="GO:0010945">
    <property type="term" value="F:coenzyme A diphosphatase activity"/>
    <property type="evidence" value="ECO:0007669"/>
    <property type="project" value="InterPro"/>
</dbReference>
<dbReference type="AlphaFoldDB" id="A0A193LFS2"/>
<proteinExistence type="inferred from homology"/>
<dbReference type="STRING" id="1548547.BA177_08920"/>
<keyword evidence="10" id="KW-1185">Reference proteome</keyword>
<accession>A0A193LFS2</accession>
<evidence type="ECO:0000256" key="6">
    <source>
        <dbReference type="ARBA" id="ARBA00022842"/>
    </source>
</evidence>
<evidence type="ECO:0000256" key="7">
    <source>
        <dbReference type="ARBA" id="ARBA00023211"/>
    </source>
</evidence>
<dbReference type="CDD" id="cd03426">
    <property type="entry name" value="NUDIX_CoAse_Nudt7"/>
    <property type="match status" value="1"/>
</dbReference>
<dbReference type="PROSITE" id="PS01293">
    <property type="entry name" value="NUDIX_COA"/>
    <property type="match status" value="1"/>
</dbReference>
<comment type="cofactor">
    <cofactor evidence="1">
        <name>Mn(2+)</name>
        <dbReference type="ChEBI" id="CHEBI:29035"/>
    </cofactor>
</comment>
<evidence type="ECO:0000259" key="8">
    <source>
        <dbReference type="PROSITE" id="PS51462"/>
    </source>
</evidence>
<dbReference type="EMBL" id="CP016268">
    <property type="protein sequence ID" value="ANO51306.1"/>
    <property type="molecule type" value="Genomic_DNA"/>
</dbReference>
<dbReference type="GO" id="GO:0030145">
    <property type="term" value="F:manganese ion binding"/>
    <property type="evidence" value="ECO:0007669"/>
    <property type="project" value="InterPro"/>
</dbReference>
<dbReference type="PROSITE" id="PS51462">
    <property type="entry name" value="NUDIX"/>
    <property type="match status" value="1"/>
</dbReference>
<evidence type="ECO:0000256" key="5">
    <source>
        <dbReference type="ARBA" id="ARBA00022801"/>
    </source>
</evidence>
<dbReference type="InterPro" id="IPR015797">
    <property type="entry name" value="NUDIX_hydrolase-like_dom_sf"/>
</dbReference>
<dbReference type="Gene3D" id="3.90.79.10">
    <property type="entry name" value="Nucleoside Triphosphate Pyrophosphohydrolase"/>
    <property type="match status" value="1"/>
</dbReference>
<comment type="cofactor">
    <cofactor evidence="2">
        <name>Mg(2+)</name>
        <dbReference type="ChEBI" id="CHEBI:18420"/>
    </cofactor>
</comment>
<feature type="domain" description="Nudix hydrolase" evidence="8">
    <location>
        <begin position="56"/>
        <end position="189"/>
    </location>
</feature>
<keyword evidence="7" id="KW-0464">Manganese</keyword>
<keyword evidence="5" id="KW-0378">Hydrolase</keyword>
<dbReference type="Pfam" id="PF00293">
    <property type="entry name" value="NUDIX"/>
    <property type="match status" value="1"/>
</dbReference>
<dbReference type="PANTHER" id="PTHR12992">
    <property type="entry name" value="NUDIX HYDROLASE"/>
    <property type="match status" value="1"/>
</dbReference>
<keyword evidence="6" id="KW-0460">Magnesium</keyword>
<keyword evidence="4" id="KW-0479">Metal-binding</keyword>
<evidence type="ECO:0000256" key="3">
    <source>
        <dbReference type="ARBA" id="ARBA00006506"/>
    </source>
</evidence>
<dbReference type="InterPro" id="IPR045121">
    <property type="entry name" value="CoAse"/>
</dbReference>
<evidence type="ECO:0000313" key="10">
    <source>
        <dbReference type="Proteomes" id="UP000092695"/>
    </source>
</evidence>
<dbReference type="KEGG" id="woc:BA177_08920"/>
<evidence type="ECO:0000256" key="2">
    <source>
        <dbReference type="ARBA" id="ARBA00001946"/>
    </source>
</evidence>
<dbReference type="GO" id="GO:0000287">
    <property type="term" value="F:magnesium ion binding"/>
    <property type="evidence" value="ECO:0007669"/>
    <property type="project" value="InterPro"/>
</dbReference>
<name>A0A193LFS2_9GAMM</name>
<dbReference type="PANTHER" id="PTHR12992:SF11">
    <property type="entry name" value="MITOCHONDRIAL COENZYME A DIPHOSPHATASE NUDT8"/>
    <property type="match status" value="1"/>
</dbReference>
<dbReference type="Proteomes" id="UP000092695">
    <property type="component" value="Chromosome"/>
</dbReference>
<dbReference type="NCBIfam" id="NF007980">
    <property type="entry name" value="PRK10707.1"/>
    <property type="match status" value="1"/>
</dbReference>
<dbReference type="InterPro" id="IPR000059">
    <property type="entry name" value="NUDIX_hydrolase_NudL_CS"/>
</dbReference>
<dbReference type="SUPFAM" id="SSF55811">
    <property type="entry name" value="Nudix"/>
    <property type="match status" value="1"/>
</dbReference>
<evidence type="ECO:0000256" key="4">
    <source>
        <dbReference type="ARBA" id="ARBA00022723"/>
    </source>
</evidence>
<dbReference type="OrthoDB" id="9802805at2"/>
<organism evidence="9 10">
    <name type="scientific">Woeseia oceani</name>
    <dbReference type="NCBI Taxonomy" id="1548547"/>
    <lineage>
        <taxon>Bacteria</taxon>
        <taxon>Pseudomonadati</taxon>
        <taxon>Pseudomonadota</taxon>
        <taxon>Gammaproteobacteria</taxon>
        <taxon>Woeseiales</taxon>
        <taxon>Woeseiaceae</taxon>
        <taxon>Woeseia</taxon>
    </lineage>
</organism>
<sequence>MEFRISKRVANGDLTATRIKERLQHTRLPADPSRVDPELDGRDWPRVIQDRFAGALQPSAVLIPIVERREGLTVLLTERAAHLKHHPGQISFPGGRMEQSDRDLQETALRETQEEIGVGPEHVSVAGYLAPLPTVSGYAVTPIVGLMDANVVLQIDQREVAAAFEVPLAFLLDSANQEHSSRRYEGIEIPVIAYYYQARKIWGATAVMIAELQKKLLLK</sequence>
<evidence type="ECO:0000313" key="9">
    <source>
        <dbReference type="EMBL" id="ANO51306.1"/>
    </source>
</evidence>
<gene>
    <name evidence="9" type="ORF">BA177_08920</name>
</gene>
<protein>
    <recommendedName>
        <fullName evidence="8">Nudix hydrolase domain-containing protein</fullName>
    </recommendedName>
</protein>
<dbReference type="GO" id="GO:0009132">
    <property type="term" value="P:nucleoside diphosphate metabolic process"/>
    <property type="evidence" value="ECO:0007669"/>
    <property type="project" value="InterPro"/>
</dbReference>
<dbReference type="RefSeq" id="WP_068615535.1">
    <property type="nucleotide sequence ID" value="NZ_CP016268.1"/>
</dbReference>
<dbReference type="InterPro" id="IPR000086">
    <property type="entry name" value="NUDIX_hydrolase_dom"/>
</dbReference>
<comment type="similarity">
    <text evidence="3">Belongs to the Nudix hydrolase family. PCD1 subfamily.</text>
</comment>
<reference evidence="9 10" key="1">
    <citation type="submission" date="2016-06" db="EMBL/GenBank/DDBJ databases">
        <title>Complete genome sequence of a deep-branching marine Gamma Proteobacterium Woeseia oceani type strain XK5.</title>
        <authorList>
            <person name="Mu D."/>
            <person name="Du Z."/>
        </authorList>
    </citation>
    <scope>NUCLEOTIDE SEQUENCE [LARGE SCALE GENOMIC DNA]</scope>
    <source>
        <strain evidence="9 10">XK5</strain>
    </source>
</reference>
<evidence type="ECO:0000256" key="1">
    <source>
        <dbReference type="ARBA" id="ARBA00001936"/>
    </source>
</evidence>